<evidence type="ECO:0000256" key="1">
    <source>
        <dbReference type="ARBA" id="ARBA00001968"/>
    </source>
</evidence>
<comment type="cofactor">
    <cofactor evidence="1 4">
        <name>a divalent metal cation</name>
        <dbReference type="ChEBI" id="CHEBI:60240"/>
    </cofactor>
</comment>
<dbReference type="EMBL" id="CP141769">
    <property type="protein sequence ID" value="WRS40318.1"/>
    <property type="molecule type" value="Genomic_DNA"/>
</dbReference>
<dbReference type="InterPro" id="IPR003697">
    <property type="entry name" value="Maf-like"/>
</dbReference>
<dbReference type="CDD" id="cd00555">
    <property type="entry name" value="Maf"/>
    <property type="match status" value="1"/>
</dbReference>
<keyword evidence="2 4" id="KW-0378">Hydrolase</keyword>
<evidence type="ECO:0000256" key="3">
    <source>
        <dbReference type="ARBA" id="ARBA00023080"/>
    </source>
</evidence>
<feature type="site" description="Important for substrate specificity" evidence="4">
    <location>
        <position position="69"/>
    </location>
</feature>
<feature type="site" description="Important for substrate specificity" evidence="4">
    <location>
        <position position="153"/>
    </location>
</feature>
<reference evidence="5 6" key="1">
    <citation type="submission" date="2023-12" db="EMBL/GenBank/DDBJ databases">
        <title>Thiobacillus sedimentum sp. nov., a chemolithoautotrophic sulfur-oxidizing bacterium isolated from freshwater sediment.</title>
        <authorList>
            <person name="Luo J."/>
            <person name="Dai C."/>
        </authorList>
    </citation>
    <scope>NUCLEOTIDE SEQUENCE [LARGE SCALE GENOMIC DNA]</scope>
    <source>
        <strain evidence="5 6">SCUT-2</strain>
    </source>
</reference>
<comment type="catalytic activity">
    <reaction evidence="4">
        <text>N(7)-methyl-GTP + H2O = N(7)-methyl-GMP + diphosphate + H(+)</text>
        <dbReference type="Rhea" id="RHEA:58744"/>
        <dbReference type="ChEBI" id="CHEBI:15377"/>
        <dbReference type="ChEBI" id="CHEBI:15378"/>
        <dbReference type="ChEBI" id="CHEBI:33019"/>
        <dbReference type="ChEBI" id="CHEBI:58285"/>
        <dbReference type="ChEBI" id="CHEBI:87133"/>
    </reaction>
</comment>
<protein>
    <recommendedName>
        <fullName evidence="4">7-methyl-GTP pyrophosphatase</fullName>
        <shortName evidence="4">m(7)GTP pyrophosphatase</shortName>
        <ecNumber evidence="4">3.6.1.-</ecNumber>
    </recommendedName>
</protein>
<dbReference type="HAMAP" id="MF_00528">
    <property type="entry name" value="Maf"/>
    <property type="match status" value="1"/>
</dbReference>
<dbReference type="PANTHER" id="PTHR43213">
    <property type="entry name" value="BIFUNCTIONAL DTTP/UTP PYROPHOSPHATASE/METHYLTRANSFERASE PROTEIN-RELATED"/>
    <property type="match status" value="1"/>
</dbReference>
<evidence type="ECO:0000256" key="2">
    <source>
        <dbReference type="ARBA" id="ARBA00022801"/>
    </source>
</evidence>
<comment type="subcellular location">
    <subcellularLocation>
        <location evidence="4">Cytoplasm</location>
    </subcellularLocation>
</comment>
<dbReference type="PANTHER" id="PTHR43213:SF5">
    <property type="entry name" value="BIFUNCTIONAL DTTP_UTP PYROPHOSPHATASE_METHYLTRANSFERASE PROTEIN-RELATED"/>
    <property type="match status" value="1"/>
</dbReference>
<feature type="site" description="Important for substrate specificity" evidence="4">
    <location>
        <position position="11"/>
    </location>
</feature>
<keyword evidence="6" id="KW-1185">Reference proteome</keyword>
<keyword evidence="3 4" id="KW-0546">Nucleotide metabolism</keyword>
<organism evidence="5 6">
    <name type="scientific">Thiobacillus sedimenti</name>
    <dbReference type="NCBI Taxonomy" id="3110231"/>
    <lineage>
        <taxon>Bacteria</taxon>
        <taxon>Pseudomonadati</taxon>
        <taxon>Pseudomonadota</taxon>
        <taxon>Betaproteobacteria</taxon>
        <taxon>Nitrosomonadales</taxon>
        <taxon>Thiobacillaceae</taxon>
        <taxon>Thiobacillus</taxon>
    </lineage>
</organism>
<dbReference type="NCBIfam" id="TIGR00172">
    <property type="entry name" value="maf"/>
    <property type="match status" value="1"/>
</dbReference>
<dbReference type="SUPFAM" id="SSF52972">
    <property type="entry name" value="ITPase-like"/>
    <property type="match status" value="1"/>
</dbReference>
<gene>
    <name evidence="5" type="ORF">VA613_05465</name>
</gene>
<dbReference type="EC" id="3.6.1.-" evidence="4"/>
<evidence type="ECO:0000313" key="6">
    <source>
        <dbReference type="Proteomes" id="UP001334732"/>
    </source>
</evidence>
<keyword evidence="4" id="KW-0963">Cytoplasm</keyword>
<proteinExistence type="inferred from homology"/>
<comment type="similarity">
    <text evidence="4">Belongs to the Maf family. YceF subfamily.</text>
</comment>
<feature type="active site" description="Proton acceptor" evidence="4">
    <location>
        <position position="68"/>
    </location>
</feature>
<accession>A0ABZ1CLQ3</accession>
<dbReference type="PIRSF" id="PIRSF006305">
    <property type="entry name" value="Maf"/>
    <property type="match status" value="1"/>
</dbReference>
<dbReference type="Gene3D" id="3.90.950.10">
    <property type="match status" value="1"/>
</dbReference>
<evidence type="ECO:0000313" key="5">
    <source>
        <dbReference type="EMBL" id="WRS40318.1"/>
    </source>
</evidence>
<sequence>MKLVLASTSRYRRELLARLHLPFEVLAPAVDETPLPGESPSATALRLSVLKAQAAAATCPDALIIGSDQVLMLGDAQLGKPGNFDNAFAQLKKMQGREMVFHTALTLLNSRTGQAQTRDVPTAVHIRPLTDAQIEAYLRKEQPYDCAGSAKSESLGIALMARMESTDPTALIGLPLMALTDMLMHEGVDVLTWQAA</sequence>
<evidence type="ECO:0000256" key="4">
    <source>
        <dbReference type="HAMAP-Rule" id="MF_00528"/>
    </source>
</evidence>
<name>A0ABZ1CLQ3_9PROT</name>
<comment type="caution">
    <text evidence="4">Lacks conserved residue(s) required for the propagation of feature annotation.</text>
</comment>
<dbReference type="RefSeq" id="WP_324780848.1">
    <property type="nucleotide sequence ID" value="NZ_CP141769.1"/>
</dbReference>
<comment type="function">
    <text evidence="4">Nucleoside triphosphate pyrophosphatase that hydrolyzes 7-methyl-GTP (m(7)GTP). May have a dual role in cell division arrest and in preventing the incorporation of modified nucleotides into cellular nucleic acids.</text>
</comment>
<dbReference type="InterPro" id="IPR029001">
    <property type="entry name" value="ITPase-like_fam"/>
</dbReference>
<dbReference type="Pfam" id="PF02545">
    <property type="entry name" value="Maf"/>
    <property type="match status" value="1"/>
</dbReference>
<dbReference type="Proteomes" id="UP001334732">
    <property type="component" value="Chromosome"/>
</dbReference>